<dbReference type="PANTHER" id="PTHR10648:SF4">
    <property type="entry name" value="PROTEIN PHOSPHATASE 2 (FORMERLY 2A), REGULATORY SUBUNIT A, BETA ISOFORM-RELATED"/>
    <property type="match status" value="1"/>
</dbReference>
<dbReference type="InterPro" id="IPR021133">
    <property type="entry name" value="HEAT_type_2"/>
</dbReference>
<dbReference type="Proteomes" id="UP001515480">
    <property type="component" value="Unassembled WGS sequence"/>
</dbReference>
<dbReference type="SUPFAM" id="SSF48371">
    <property type="entry name" value="ARM repeat"/>
    <property type="match status" value="1"/>
</dbReference>
<sequence>MGDPEQALVFTMGELEAGSPARALVVVDNLKKISMALGAEKFKSLLKTITRYVDENFFPDEVAARLAKVLGEFVDFVGGPAEAGGLLSPLQTLCTYDETAVREAAVASINAIGSKMSPEQLQEKLLPVFEFLANSQDWWAPRVSACGLIALAYSAWAGAGEDEKRKRIVDTFRLLCGHELASTEASRENPLVRSAAAAQLGSILGAMADYATKSGQGKAMDVYLSDREKHGHNVSEFYAGLLNDDHDYVKVAAVKSSAAVFRYWPLDSPLGQKFKACATDKSWRVRVAVAEVLSEVVAATTSAGALGREICLQLMSDPEAEVKHAIAERSALVAKVLGEAFAEDEIFPRLKALLLPLECTIRDKLAAVLMDMAGPLGKERATNLILTGGLFSLLCNDENTNVRLAVLNKLQTRFLEVVRVAGAHQADLFETLRPLAGSPNWRVRHSVLMLMPKIVEVLKEDEPDAFESKFDAAFGFKFYFNSENNEDGEKTMQSKYGKTINVLPWALDPIAEIRKEFAVVCKQVGTVFAGSAPPRGSKGGVWLTEKVLPVLVYCCSQKEFKDKYHQRVILLLGLAEIAGFLPEAELESKLGLVFEMAREKLENGNYVPSLRLMIARDLWKVSSHVSSAFLQKELLPLLEEMQKDEDPDVRAFAKSSQATITARAP</sequence>
<keyword evidence="1" id="KW-0677">Repeat</keyword>
<feature type="repeat" description="HEAT" evidence="2">
    <location>
        <begin position="634"/>
        <end position="665"/>
    </location>
</feature>
<evidence type="ECO:0000256" key="1">
    <source>
        <dbReference type="ARBA" id="ARBA00022737"/>
    </source>
</evidence>
<dbReference type="GO" id="GO:0019888">
    <property type="term" value="F:protein phosphatase regulator activity"/>
    <property type="evidence" value="ECO:0007669"/>
    <property type="project" value="TreeGrafter"/>
</dbReference>
<dbReference type="Gene3D" id="1.25.10.10">
    <property type="entry name" value="Leucine-rich Repeat Variant"/>
    <property type="match status" value="1"/>
</dbReference>
<dbReference type="EMBL" id="JBGBPQ010000013">
    <property type="protein sequence ID" value="KAL1511679.1"/>
    <property type="molecule type" value="Genomic_DNA"/>
</dbReference>
<dbReference type="AlphaFoldDB" id="A0AB34J568"/>
<name>A0AB34J568_PRYPA</name>
<feature type="repeat" description="HEAT" evidence="2">
    <location>
        <begin position="86"/>
        <end position="124"/>
    </location>
</feature>
<gene>
    <name evidence="3" type="ORF">AB1Y20_004969</name>
</gene>
<dbReference type="GO" id="GO:0005634">
    <property type="term" value="C:nucleus"/>
    <property type="evidence" value="ECO:0007669"/>
    <property type="project" value="TreeGrafter"/>
</dbReference>
<organism evidence="3 4">
    <name type="scientific">Prymnesium parvum</name>
    <name type="common">Toxic golden alga</name>
    <dbReference type="NCBI Taxonomy" id="97485"/>
    <lineage>
        <taxon>Eukaryota</taxon>
        <taxon>Haptista</taxon>
        <taxon>Haptophyta</taxon>
        <taxon>Prymnesiophyceae</taxon>
        <taxon>Prymnesiales</taxon>
        <taxon>Prymnesiaceae</taxon>
        <taxon>Prymnesium</taxon>
    </lineage>
</organism>
<evidence type="ECO:0000256" key="2">
    <source>
        <dbReference type="PROSITE-ProRule" id="PRU00103"/>
    </source>
</evidence>
<protein>
    <submittedName>
        <fullName evidence="3">Uncharacterized protein</fullName>
    </submittedName>
</protein>
<evidence type="ECO:0000313" key="3">
    <source>
        <dbReference type="EMBL" id="KAL1511679.1"/>
    </source>
</evidence>
<keyword evidence="4" id="KW-1185">Reference proteome</keyword>
<dbReference type="GO" id="GO:0000159">
    <property type="term" value="C:protein phosphatase type 2A complex"/>
    <property type="evidence" value="ECO:0007669"/>
    <property type="project" value="TreeGrafter"/>
</dbReference>
<comment type="caution">
    <text evidence="3">The sequence shown here is derived from an EMBL/GenBank/DDBJ whole genome shotgun (WGS) entry which is preliminary data.</text>
</comment>
<dbReference type="InterPro" id="IPR011989">
    <property type="entry name" value="ARM-like"/>
</dbReference>
<dbReference type="PANTHER" id="PTHR10648">
    <property type="entry name" value="SERINE/THREONINE-PROTEIN PHOSPHATASE PP2A 65 KDA REGULATORY SUBUNIT"/>
    <property type="match status" value="1"/>
</dbReference>
<evidence type="ECO:0000313" key="4">
    <source>
        <dbReference type="Proteomes" id="UP001515480"/>
    </source>
</evidence>
<accession>A0AB34J568</accession>
<reference evidence="3 4" key="1">
    <citation type="journal article" date="2024" name="Science">
        <title>Giant polyketide synthase enzymes in the biosynthesis of giant marine polyether toxins.</title>
        <authorList>
            <person name="Fallon T.R."/>
            <person name="Shende V.V."/>
            <person name="Wierzbicki I.H."/>
            <person name="Pendleton A.L."/>
            <person name="Watervoot N.F."/>
            <person name="Auber R.P."/>
            <person name="Gonzalez D.J."/>
            <person name="Wisecaver J.H."/>
            <person name="Moore B.S."/>
        </authorList>
    </citation>
    <scope>NUCLEOTIDE SEQUENCE [LARGE SCALE GENOMIC DNA]</scope>
    <source>
        <strain evidence="3 4">12B1</strain>
    </source>
</reference>
<dbReference type="GO" id="GO:0005829">
    <property type="term" value="C:cytosol"/>
    <property type="evidence" value="ECO:0007669"/>
    <property type="project" value="TreeGrafter"/>
</dbReference>
<dbReference type="InterPro" id="IPR016024">
    <property type="entry name" value="ARM-type_fold"/>
</dbReference>
<proteinExistence type="predicted"/>
<dbReference type="PROSITE" id="PS50077">
    <property type="entry name" value="HEAT_REPEAT"/>
    <property type="match status" value="2"/>
</dbReference>
<dbReference type="InterPro" id="IPR051023">
    <property type="entry name" value="PP2A_Regulatory_Subunit_A"/>
</dbReference>